<feature type="compositionally biased region" description="Basic and acidic residues" evidence="1">
    <location>
        <begin position="12"/>
        <end position="27"/>
    </location>
</feature>
<protein>
    <submittedName>
        <fullName evidence="2">12569_t:CDS:1</fullName>
    </submittedName>
</protein>
<feature type="non-terminal residue" evidence="2">
    <location>
        <position position="75"/>
    </location>
</feature>
<comment type="caution">
    <text evidence="2">The sequence shown here is derived from an EMBL/GenBank/DDBJ whole genome shotgun (WGS) entry which is preliminary data.</text>
</comment>
<sequence length="75" mass="8695">MNSNSEYTSDINRPDNNEPCDTTKDSVEEQSPPSKRPRTSYVWKYFETEDKQDICKIIVTNKGDEDICGTSYKHD</sequence>
<evidence type="ECO:0000313" key="3">
    <source>
        <dbReference type="Proteomes" id="UP000789901"/>
    </source>
</evidence>
<name>A0ABN7XQ62_GIGMA</name>
<feature type="compositionally biased region" description="Polar residues" evidence="1">
    <location>
        <begin position="1"/>
        <end position="11"/>
    </location>
</feature>
<proteinExistence type="predicted"/>
<evidence type="ECO:0000256" key="1">
    <source>
        <dbReference type="SAM" id="MobiDB-lite"/>
    </source>
</evidence>
<accession>A0ABN7XQ62</accession>
<dbReference type="EMBL" id="CAJVQB010168174">
    <property type="protein sequence ID" value="CAG8857195.1"/>
    <property type="molecule type" value="Genomic_DNA"/>
</dbReference>
<reference evidence="2 3" key="1">
    <citation type="submission" date="2021-06" db="EMBL/GenBank/DDBJ databases">
        <authorList>
            <person name="Kallberg Y."/>
            <person name="Tangrot J."/>
            <person name="Rosling A."/>
        </authorList>
    </citation>
    <scope>NUCLEOTIDE SEQUENCE [LARGE SCALE GENOMIC DNA]</scope>
    <source>
        <strain evidence="2 3">120-4 pot B 10/14</strain>
    </source>
</reference>
<feature type="region of interest" description="Disordered" evidence="1">
    <location>
        <begin position="1"/>
        <end position="39"/>
    </location>
</feature>
<dbReference type="Proteomes" id="UP000789901">
    <property type="component" value="Unassembled WGS sequence"/>
</dbReference>
<gene>
    <name evidence="2" type="ORF">GMARGA_LOCUS46016</name>
</gene>
<evidence type="ECO:0000313" key="2">
    <source>
        <dbReference type="EMBL" id="CAG8857195.1"/>
    </source>
</evidence>
<organism evidence="2 3">
    <name type="scientific">Gigaspora margarita</name>
    <dbReference type="NCBI Taxonomy" id="4874"/>
    <lineage>
        <taxon>Eukaryota</taxon>
        <taxon>Fungi</taxon>
        <taxon>Fungi incertae sedis</taxon>
        <taxon>Mucoromycota</taxon>
        <taxon>Glomeromycotina</taxon>
        <taxon>Glomeromycetes</taxon>
        <taxon>Diversisporales</taxon>
        <taxon>Gigasporaceae</taxon>
        <taxon>Gigaspora</taxon>
    </lineage>
</organism>
<keyword evidence="3" id="KW-1185">Reference proteome</keyword>